<gene>
    <name evidence="1" type="ORF">METZ01_LOCUS474548</name>
</gene>
<name>A0A383BP59_9ZZZZ</name>
<organism evidence="1">
    <name type="scientific">marine metagenome</name>
    <dbReference type="NCBI Taxonomy" id="408172"/>
    <lineage>
        <taxon>unclassified sequences</taxon>
        <taxon>metagenomes</taxon>
        <taxon>ecological metagenomes</taxon>
    </lineage>
</organism>
<proteinExistence type="predicted"/>
<dbReference type="EMBL" id="UINC01202061">
    <property type="protein sequence ID" value="SVE21694.1"/>
    <property type="molecule type" value="Genomic_DNA"/>
</dbReference>
<evidence type="ECO:0008006" key="2">
    <source>
        <dbReference type="Google" id="ProtNLM"/>
    </source>
</evidence>
<feature type="non-terminal residue" evidence="1">
    <location>
        <position position="153"/>
    </location>
</feature>
<sequence length="153" mass="17514">MYDIKLLDHSDKQSLVDFIERCWKKNHVFVLDTEILDFQHKALFNYNFVGAFESLTGVLRGVLGFVSPSFYSTRVIERGDDIWLAIWKVDKTNVSKASIGFDLLYFLKQQFQPSSISAIGIDRKVAGVYRLLGYSVGELSHLYLLNPKVTISK</sequence>
<evidence type="ECO:0000313" key="1">
    <source>
        <dbReference type="EMBL" id="SVE21694.1"/>
    </source>
</evidence>
<reference evidence="1" key="1">
    <citation type="submission" date="2018-05" db="EMBL/GenBank/DDBJ databases">
        <authorList>
            <person name="Lanie J.A."/>
            <person name="Ng W.-L."/>
            <person name="Kazmierczak K.M."/>
            <person name="Andrzejewski T.M."/>
            <person name="Davidsen T.M."/>
            <person name="Wayne K.J."/>
            <person name="Tettelin H."/>
            <person name="Glass J.I."/>
            <person name="Rusch D."/>
            <person name="Podicherti R."/>
            <person name="Tsui H.-C.T."/>
            <person name="Winkler M.E."/>
        </authorList>
    </citation>
    <scope>NUCLEOTIDE SEQUENCE</scope>
</reference>
<dbReference type="AlphaFoldDB" id="A0A383BP59"/>
<protein>
    <recommendedName>
        <fullName evidence="2">N-acetyltransferase domain-containing protein</fullName>
    </recommendedName>
</protein>
<accession>A0A383BP59</accession>